<dbReference type="Gene3D" id="2.102.10.10">
    <property type="entry name" value="Rieske [2Fe-2S] iron-sulphur domain"/>
    <property type="match status" value="1"/>
</dbReference>
<dbReference type="GO" id="GO:0046872">
    <property type="term" value="F:metal ion binding"/>
    <property type="evidence" value="ECO:0007669"/>
    <property type="project" value="UniProtKB-KW"/>
</dbReference>
<feature type="domain" description="Rieske" evidence="7">
    <location>
        <begin position="5"/>
        <end position="100"/>
    </location>
</feature>
<evidence type="ECO:0000256" key="4">
    <source>
        <dbReference type="ARBA" id="ARBA00023014"/>
    </source>
</evidence>
<sequence length="110" mass="12237">MSGWRAVIELDEIWEGDLVTCKVDGIDVLFINISGEVYAYRDKCPHAGTPLSQGLLEDRVLTCSSHLWQFDIVNDGIGVNPKNCRLTSYPVKVEDGKVLVQIRASEAEQT</sequence>
<protein>
    <submittedName>
        <fullName evidence="8">Toluene-4-monooxygenase system ferredoxin subunit</fullName>
    </submittedName>
</protein>
<evidence type="ECO:0000259" key="7">
    <source>
        <dbReference type="PROSITE" id="PS51296"/>
    </source>
</evidence>
<name>A0A508SS93_9BRAD</name>
<evidence type="ECO:0000313" key="8">
    <source>
        <dbReference type="EMBL" id="VIO65223.1"/>
    </source>
</evidence>
<dbReference type="InterPro" id="IPR017941">
    <property type="entry name" value="Rieske_2Fe-2S"/>
</dbReference>
<reference evidence="8" key="1">
    <citation type="submission" date="2019-02" db="EMBL/GenBank/DDBJ databases">
        <authorList>
            <person name="Pothier F.J."/>
        </authorList>
    </citation>
    <scope>NUCLEOTIDE SEQUENCE</scope>
    <source>
        <strain evidence="8">CI-1B</strain>
    </source>
</reference>
<dbReference type="PANTHER" id="PTHR21496:SF0">
    <property type="entry name" value="RIESKE DOMAIN-CONTAINING PROTEIN"/>
    <property type="match status" value="1"/>
</dbReference>
<dbReference type="Pfam" id="PF00355">
    <property type="entry name" value="Rieske"/>
    <property type="match status" value="1"/>
</dbReference>
<comment type="caution">
    <text evidence="8">The sequence shown here is derived from an EMBL/GenBank/DDBJ whole genome shotgun (WGS) entry which is preliminary data.</text>
</comment>
<keyword evidence="9" id="KW-1185">Reference proteome</keyword>
<dbReference type="GO" id="GO:0004497">
    <property type="term" value="F:monooxygenase activity"/>
    <property type="evidence" value="ECO:0007669"/>
    <property type="project" value="UniProtKB-KW"/>
</dbReference>
<dbReference type="InterPro" id="IPR036922">
    <property type="entry name" value="Rieske_2Fe-2S_sf"/>
</dbReference>
<keyword evidence="2" id="KW-0479">Metal-binding</keyword>
<dbReference type="SUPFAM" id="SSF50022">
    <property type="entry name" value="ISP domain"/>
    <property type="match status" value="1"/>
</dbReference>
<keyword evidence="4" id="KW-0411">Iron-sulfur</keyword>
<evidence type="ECO:0000256" key="3">
    <source>
        <dbReference type="ARBA" id="ARBA00023004"/>
    </source>
</evidence>
<evidence type="ECO:0000256" key="6">
    <source>
        <dbReference type="ARBA" id="ARBA00038001"/>
    </source>
</evidence>
<evidence type="ECO:0000256" key="2">
    <source>
        <dbReference type="ARBA" id="ARBA00022723"/>
    </source>
</evidence>
<dbReference type="GO" id="GO:0051537">
    <property type="term" value="F:2 iron, 2 sulfur cluster binding"/>
    <property type="evidence" value="ECO:0007669"/>
    <property type="project" value="UniProtKB-KW"/>
</dbReference>
<comment type="similarity">
    <text evidence="6">Belongs to the bacterial ring-hydroxylating dioxygenase ferredoxin component family.</text>
</comment>
<dbReference type="Proteomes" id="UP000328092">
    <property type="component" value="Unassembled WGS sequence"/>
</dbReference>
<evidence type="ECO:0000256" key="1">
    <source>
        <dbReference type="ARBA" id="ARBA00022714"/>
    </source>
</evidence>
<dbReference type="OrthoDB" id="9800167at2"/>
<dbReference type="PROSITE" id="PS51296">
    <property type="entry name" value="RIESKE"/>
    <property type="match status" value="1"/>
</dbReference>
<dbReference type="EMBL" id="CAADFC020000004">
    <property type="protein sequence ID" value="VIO65223.1"/>
    <property type="molecule type" value="Genomic_DNA"/>
</dbReference>
<proteinExistence type="inferred from homology"/>
<evidence type="ECO:0000256" key="5">
    <source>
        <dbReference type="ARBA" id="ARBA00034078"/>
    </source>
</evidence>
<dbReference type="AlphaFoldDB" id="A0A508SS93"/>
<dbReference type="PANTHER" id="PTHR21496">
    <property type="entry name" value="FERREDOXIN-RELATED"/>
    <property type="match status" value="1"/>
</dbReference>
<gene>
    <name evidence="8" type="primary">tmoC</name>
    <name evidence="8" type="ORF">CI1B_03200</name>
</gene>
<keyword evidence="1" id="KW-0001">2Fe-2S</keyword>
<comment type="cofactor">
    <cofactor evidence="5">
        <name>[2Fe-2S] cluster</name>
        <dbReference type="ChEBI" id="CHEBI:190135"/>
    </cofactor>
</comment>
<accession>A0A508SS93</accession>
<organism evidence="8 9">
    <name type="scientific">Bradyrhizobium ivorense</name>
    <dbReference type="NCBI Taxonomy" id="2511166"/>
    <lineage>
        <taxon>Bacteria</taxon>
        <taxon>Pseudomonadati</taxon>
        <taxon>Pseudomonadota</taxon>
        <taxon>Alphaproteobacteria</taxon>
        <taxon>Hyphomicrobiales</taxon>
        <taxon>Nitrobacteraceae</taxon>
        <taxon>Bradyrhizobium</taxon>
    </lineage>
</organism>
<keyword evidence="3" id="KW-0408">Iron</keyword>
<evidence type="ECO:0000313" key="9">
    <source>
        <dbReference type="Proteomes" id="UP000328092"/>
    </source>
</evidence>